<dbReference type="Proteomes" id="UP001266305">
    <property type="component" value="Unassembled WGS sequence"/>
</dbReference>
<protein>
    <submittedName>
        <fullName evidence="2">Uncharacterized protein</fullName>
    </submittedName>
</protein>
<feature type="compositionally biased region" description="Polar residues" evidence="1">
    <location>
        <begin position="49"/>
        <end position="60"/>
    </location>
</feature>
<comment type="caution">
    <text evidence="2">The sequence shown here is derived from an EMBL/GenBank/DDBJ whole genome shotgun (WGS) entry which is preliminary data.</text>
</comment>
<dbReference type="EMBL" id="JASSZA010000009">
    <property type="protein sequence ID" value="KAK2102923.1"/>
    <property type="molecule type" value="Genomic_DNA"/>
</dbReference>
<evidence type="ECO:0000256" key="1">
    <source>
        <dbReference type="SAM" id="MobiDB-lite"/>
    </source>
</evidence>
<evidence type="ECO:0000313" key="3">
    <source>
        <dbReference type="Proteomes" id="UP001266305"/>
    </source>
</evidence>
<organism evidence="2 3">
    <name type="scientific">Saguinus oedipus</name>
    <name type="common">Cotton-top tamarin</name>
    <name type="synonym">Oedipomidas oedipus</name>
    <dbReference type="NCBI Taxonomy" id="9490"/>
    <lineage>
        <taxon>Eukaryota</taxon>
        <taxon>Metazoa</taxon>
        <taxon>Chordata</taxon>
        <taxon>Craniata</taxon>
        <taxon>Vertebrata</taxon>
        <taxon>Euteleostomi</taxon>
        <taxon>Mammalia</taxon>
        <taxon>Eutheria</taxon>
        <taxon>Euarchontoglires</taxon>
        <taxon>Primates</taxon>
        <taxon>Haplorrhini</taxon>
        <taxon>Platyrrhini</taxon>
        <taxon>Cebidae</taxon>
        <taxon>Callitrichinae</taxon>
        <taxon>Saguinus</taxon>
    </lineage>
</organism>
<accession>A0ABQ9V2K0</accession>
<sequence>MESLAGLENLQRSRFPGTVSEITQQSWPDREPDTALTDPLRTEKAPSTGVKTPTPVTSPLHQELGHVVTERKATASPTTKNQRLIPGNSMDSAQARASWGKQSVWSWGIFVCPCCKDIVLCYRTVSADVMEATKEAKVPAE</sequence>
<reference evidence="2 3" key="1">
    <citation type="submission" date="2023-05" db="EMBL/GenBank/DDBJ databases">
        <title>B98-5 Cell Line De Novo Hybrid Assembly: An Optical Mapping Approach.</title>
        <authorList>
            <person name="Kananen K."/>
            <person name="Auerbach J.A."/>
            <person name="Kautto E."/>
            <person name="Blachly J.S."/>
        </authorList>
    </citation>
    <scope>NUCLEOTIDE SEQUENCE [LARGE SCALE GENOMIC DNA]</scope>
    <source>
        <strain evidence="2">B95-8</strain>
        <tissue evidence="2">Cell line</tissue>
    </source>
</reference>
<gene>
    <name evidence="2" type="ORF">P7K49_020590</name>
</gene>
<evidence type="ECO:0000313" key="2">
    <source>
        <dbReference type="EMBL" id="KAK2102923.1"/>
    </source>
</evidence>
<name>A0ABQ9V2K0_SAGOE</name>
<feature type="region of interest" description="Disordered" evidence="1">
    <location>
        <begin position="1"/>
        <end position="96"/>
    </location>
</feature>
<proteinExistence type="predicted"/>
<keyword evidence="3" id="KW-1185">Reference proteome</keyword>